<evidence type="ECO:0000256" key="2">
    <source>
        <dbReference type="ARBA" id="ARBA00008226"/>
    </source>
</evidence>
<evidence type="ECO:0000259" key="12">
    <source>
        <dbReference type="Pfam" id="PF05746"/>
    </source>
</evidence>
<dbReference type="GO" id="GO:0004820">
    <property type="term" value="F:glycine-tRNA ligase activity"/>
    <property type="evidence" value="ECO:0007669"/>
    <property type="project" value="UniProtKB-EC"/>
</dbReference>
<comment type="catalytic activity">
    <reaction evidence="10 11">
        <text>tRNA(Gly) + glycine + ATP = glycyl-tRNA(Gly) + AMP + diphosphate</text>
        <dbReference type="Rhea" id="RHEA:16013"/>
        <dbReference type="Rhea" id="RHEA-COMP:9664"/>
        <dbReference type="Rhea" id="RHEA-COMP:9683"/>
        <dbReference type="ChEBI" id="CHEBI:30616"/>
        <dbReference type="ChEBI" id="CHEBI:33019"/>
        <dbReference type="ChEBI" id="CHEBI:57305"/>
        <dbReference type="ChEBI" id="CHEBI:78442"/>
        <dbReference type="ChEBI" id="CHEBI:78522"/>
        <dbReference type="ChEBI" id="CHEBI:456215"/>
        <dbReference type="EC" id="6.1.1.14"/>
    </reaction>
</comment>
<dbReference type="EMBL" id="JAUEDK010000011">
    <property type="protein sequence ID" value="MDN0074891.1"/>
    <property type="molecule type" value="Genomic_DNA"/>
</dbReference>
<dbReference type="Pfam" id="PF02092">
    <property type="entry name" value="tRNA_synt_2f"/>
    <property type="match status" value="1"/>
</dbReference>
<feature type="domain" description="DALR anticodon binding" evidence="12">
    <location>
        <begin position="627"/>
        <end position="724"/>
    </location>
</feature>
<evidence type="ECO:0000256" key="4">
    <source>
        <dbReference type="ARBA" id="ARBA00022490"/>
    </source>
</evidence>
<dbReference type="PANTHER" id="PTHR30075">
    <property type="entry name" value="GLYCYL-TRNA SYNTHETASE"/>
    <property type="match status" value="1"/>
</dbReference>
<evidence type="ECO:0000256" key="8">
    <source>
        <dbReference type="ARBA" id="ARBA00022917"/>
    </source>
</evidence>
<comment type="subunit">
    <text evidence="3 11">Tetramer of two alpha and two beta subunits.</text>
</comment>
<sequence>MNATLLIELLTEELPPKALPQLAASFADTISDELRKLQFAAADANVHVFASPRRLAVQIAGVLALQPDQHIVKKGPSLAAGMKDGVPTKALEGFARSCGVSVDELTVSNDGKQDVYAYESTKTGEPLSAALSDIVASALKKLPVPKLMRWSDLDHQFVRPVHGLIMLHGDQVVPGEVLGLKSGNATRGHRFLSQGEVVISHADQYPVELFEQGKVVASFDTRRSLIRHRLDKHAADLGATIAADDALIDEVTALVEWPVVLEAGFEAEFLRVPQECLILTMQQNQKYFPLLDGQGKLMNRFLLVSNLEAADPSNIIHGNERVLRARLSDAKFFFEQDQKHRLDTRLSRLAHVVYHNKIGTVLERVERLQAIAGGIAAQLGADQDRAESAAYLAKADLVTDMVGEFPELQGVMGMYYALHDGHDPEVAAAIEGHYHPRFAGDTLPVGPIATAVALADKLETLVGIWGIGLIPTGDKDPFALRRAALGVLRMLLESPLSLKALLKLVAEVFPAGKLAANTADELYGFMLERLRNLLRMELLEEGSVVPNLAAQHAFAQEVHAQVNAGKLSTQEAGEMLAGQLSGNRPVIDLSVIDAVLAQTPDRLDEVRAVLAAVAEFKRLPEAATLAAANKRVKNILKKAEGEVGAVNPALFAEAAETALHQAVEALAPQVEAKFAAHDFTAALSLLAGLKAPVDAFFDGVMVMADDAAVRANRIALLARLSALFNRVADISLLAE</sequence>
<reference evidence="13" key="1">
    <citation type="submission" date="2023-06" db="EMBL/GenBank/DDBJ databases">
        <authorList>
            <person name="Zhang S."/>
        </authorList>
    </citation>
    <scope>NUCLEOTIDE SEQUENCE</scope>
    <source>
        <strain evidence="13">SG2303</strain>
    </source>
</reference>
<evidence type="ECO:0000256" key="7">
    <source>
        <dbReference type="ARBA" id="ARBA00022840"/>
    </source>
</evidence>
<keyword evidence="5 11" id="KW-0436">Ligase</keyword>
<dbReference type="PRINTS" id="PR01045">
    <property type="entry name" value="TRNASYNTHGB"/>
</dbReference>
<dbReference type="PROSITE" id="PS50861">
    <property type="entry name" value="AA_TRNA_LIGASE_II_GLYAB"/>
    <property type="match status" value="1"/>
</dbReference>
<evidence type="ECO:0000313" key="13">
    <source>
        <dbReference type="EMBL" id="MDN0074891.1"/>
    </source>
</evidence>
<dbReference type="InterPro" id="IPR015944">
    <property type="entry name" value="Gly-tRNA-synth_bsu"/>
</dbReference>
<evidence type="ECO:0000256" key="11">
    <source>
        <dbReference type="HAMAP-Rule" id="MF_00255"/>
    </source>
</evidence>
<keyword evidence="6 11" id="KW-0547">Nucleotide-binding</keyword>
<gene>
    <name evidence="11 13" type="primary">glyS</name>
    <name evidence="13" type="ORF">QU481_08290</name>
</gene>
<organism evidence="13 14">
    <name type="scientific">Crenobacter oryzisoli</name>
    <dbReference type="NCBI Taxonomy" id="3056844"/>
    <lineage>
        <taxon>Bacteria</taxon>
        <taxon>Pseudomonadati</taxon>
        <taxon>Pseudomonadota</taxon>
        <taxon>Betaproteobacteria</taxon>
        <taxon>Neisseriales</taxon>
        <taxon>Neisseriaceae</taxon>
        <taxon>Crenobacter</taxon>
    </lineage>
</organism>
<keyword evidence="4 11" id="KW-0963">Cytoplasm</keyword>
<comment type="caution">
    <text evidence="13">The sequence shown here is derived from an EMBL/GenBank/DDBJ whole genome shotgun (WGS) entry which is preliminary data.</text>
</comment>
<name>A0ABT7XM86_9NEIS</name>
<dbReference type="SUPFAM" id="SSF109604">
    <property type="entry name" value="HD-domain/PDEase-like"/>
    <property type="match status" value="1"/>
</dbReference>
<dbReference type="HAMAP" id="MF_00255">
    <property type="entry name" value="Gly_tRNA_synth_beta"/>
    <property type="match status" value="1"/>
</dbReference>
<dbReference type="EC" id="6.1.1.14" evidence="11"/>
<protein>
    <recommendedName>
        <fullName evidence="11">Glycine--tRNA ligase beta subunit</fullName>
        <ecNumber evidence="11">6.1.1.14</ecNumber>
    </recommendedName>
    <alternativeName>
        <fullName evidence="11">Glycyl-tRNA synthetase beta subunit</fullName>
        <shortName evidence="11">GlyRS</shortName>
    </alternativeName>
</protein>
<dbReference type="InterPro" id="IPR008909">
    <property type="entry name" value="DALR_anticod-bd"/>
</dbReference>
<keyword evidence="14" id="KW-1185">Reference proteome</keyword>
<keyword evidence="7 11" id="KW-0067">ATP-binding</keyword>
<comment type="similarity">
    <text evidence="2 11">Belongs to the class-II aminoacyl-tRNA synthetase family.</text>
</comment>
<dbReference type="NCBIfam" id="TIGR00211">
    <property type="entry name" value="glyS"/>
    <property type="match status" value="1"/>
</dbReference>
<evidence type="ECO:0000313" key="14">
    <source>
        <dbReference type="Proteomes" id="UP001168540"/>
    </source>
</evidence>
<dbReference type="Proteomes" id="UP001168540">
    <property type="component" value="Unassembled WGS sequence"/>
</dbReference>
<proteinExistence type="inferred from homology"/>
<evidence type="ECO:0000256" key="1">
    <source>
        <dbReference type="ARBA" id="ARBA00004496"/>
    </source>
</evidence>
<evidence type="ECO:0000256" key="5">
    <source>
        <dbReference type="ARBA" id="ARBA00022598"/>
    </source>
</evidence>
<evidence type="ECO:0000256" key="3">
    <source>
        <dbReference type="ARBA" id="ARBA00011209"/>
    </source>
</evidence>
<accession>A0ABT7XM86</accession>
<dbReference type="Pfam" id="PF05746">
    <property type="entry name" value="DALR_1"/>
    <property type="match status" value="1"/>
</dbReference>
<evidence type="ECO:0000256" key="6">
    <source>
        <dbReference type="ARBA" id="ARBA00022741"/>
    </source>
</evidence>
<evidence type="ECO:0000256" key="10">
    <source>
        <dbReference type="ARBA" id="ARBA00047937"/>
    </source>
</evidence>
<dbReference type="RefSeq" id="WP_289829479.1">
    <property type="nucleotide sequence ID" value="NZ_JAUEDK010000011.1"/>
</dbReference>
<dbReference type="InterPro" id="IPR006194">
    <property type="entry name" value="Gly-tRNA-synth_heterodimer"/>
</dbReference>
<keyword evidence="8 11" id="KW-0648">Protein biosynthesis</keyword>
<keyword evidence="9 11" id="KW-0030">Aminoacyl-tRNA synthetase</keyword>
<comment type="subcellular location">
    <subcellularLocation>
        <location evidence="1 11">Cytoplasm</location>
    </subcellularLocation>
</comment>
<evidence type="ECO:0000256" key="9">
    <source>
        <dbReference type="ARBA" id="ARBA00023146"/>
    </source>
</evidence>
<dbReference type="PANTHER" id="PTHR30075:SF2">
    <property type="entry name" value="GLYCINE--TRNA LIGASE, CHLOROPLASTIC_MITOCHONDRIAL 2"/>
    <property type="match status" value="1"/>
</dbReference>